<sequence length="256" mass="29584">MKLVYVTAEVDPFLKTGGLGDVVSSLTTLMNKEGIDVRVIMPKYSAIAEHFQSEFKHLAHFDVPVAWRKQYCGLEELVYNGVHYYFIDNEYYFARPGIYGEDDDAERFAFFSRAALESLIHIPGFKPDIIHCHDWHTALIPLILKVFYNREPLYYPIKTIFTIHNLTYQGIFPKEVLSDVLGLGTEYFTEDTLEFYESVNFLKGGVVYADRITTVDPRYLDGEQDLRLLFKRSKSLTGILNEISANAYLRLYESLL</sequence>
<protein>
    <recommendedName>
        <fullName evidence="2">starch synthase</fullName>
        <ecNumber evidence="2">2.4.1.21</ecNumber>
    </recommendedName>
</protein>
<evidence type="ECO:0000313" key="7">
    <source>
        <dbReference type="Proteomes" id="UP000298460"/>
    </source>
</evidence>
<dbReference type="GO" id="GO:0009011">
    <property type="term" value="F:alpha-1,4-glucan glucosyltransferase (ADP-glucose donor) activity"/>
    <property type="evidence" value="ECO:0007669"/>
    <property type="project" value="UniProtKB-EC"/>
</dbReference>
<evidence type="ECO:0000259" key="5">
    <source>
        <dbReference type="Pfam" id="PF08323"/>
    </source>
</evidence>
<dbReference type="Proteomes" id="UP000298460">
    <property type="component" value="Unassembled WGS sequence"/>
</dbReference>
<dbReference type="SUPFAM" id="SSF53756">
    <property type="entry name" value="UDP-Glycosyltransferase/glycogen phosphorylase"/>
    <property type="match status" value="1"/>
</dbReference>
<dbReference type="PANTHER" id="PTHR45825:SF11">
    <property type="entry name" value="ALPHA AMYLASE DOMAIN-CONTAINING PROTEIN"/>
    <property type="match status" value="1"/>
</dbReference>
<feature type="domain" description="Starch synthase catalytic" evidence="5">
    <location>
        <begin position="2"/>
        <end position="221"/>
    </location>
</feature>
<dbReference type="RefSeq" id="WP_135550483.1">
    <property type="nucleotide sequence ID" value="NZ_SPQQ01000009.1"/>
</dbReference>
<keyword evidence="3" id="KW-0328">Glycosyltransferase</keyword>
<name>A0A4Z0R0Q6_9FIRM</name>
<comment type="caution">
    <text evidence="6">The sequence shown here is derived from an EMBL/GenBank/DDBJ whole genome shotgun (WGS) entry which is preliminary data.</text>
</comment>
<comment type="catalytic activity">
    <reaction evidence="1">
        <text>[(1-&gt;4)-alpha-D-glucosyl](n) + ADP-alpha-D-glucose = [(1-&gt;4)-alpha-D-glucosyl](n+1) + ADP + H(+)</text>
        <dbReference type="Rhea" id="RHEA:18189"/>
        <dbReference type="Rhea" id="RHEA-COMP:9584"/>
        <dbReference type="Rhea" id="RHEA-COMP:9587"/>
        <dbReference type="ChEBI" id="CHEBI:15378"/>
        <dbReference type="ChEBI" id="CHEBI:15444"/>
        <dbReference type="ChEBI" id="CHEBI:57498"/>
        <dbReference type="ChEBI" id="CHEBI:456216"/>
        <dbReference type="EC" id="2.4.1.21"/>
    </reaction>
</comment>
<proteinExistence type="predicted"/>
<dbReference type="EC" id="2.4.1.21" evidence="2"/>
<evidence type="ECO:0000313" key="6">
    <source>
        <dbReference type="EMBL" id="TGE36109.1"/>
    </source>
</evidence>
<dbReference type="OrthoDB" id="9808590at2"/>
<dbReference type="Pfam" id="PF08323">
    <property type="entry name" value="Glyco_transf_5"/>
    <property type="match status" value="1"/>
</dbReference>
<dbReference type="EMBL" id="SPQQ01000009">
    <property type="protein sequence ID" value="TGE36109.1"/>
    <property type="molecule type" value="Genomic_DNA"/>
</dbReference>
<keyword evidence="4" id="KW-0808">Transferase</keyword>
<organism evidence="6 7">
    <name type="scientific">Desulfosporosinus fructosivorans</name>
    <dbReference type="NCBI Taxonomy" id="2018669"/>
    <lineage>
        <taxon>Bacteria</taxon>
        <taxon>Bacillati</taxon>
        <taxon>Bacillota</taxon>
        <taxon>Clostridia</taxon>
        <taxon>Eubacteriales</taxon>
        <taxon>Desulfitobacteriaceae</taxon>
        <taxon>Desulfosporosinus</taxon>
    </lineage>
</organism>
<evidence type="ECO:0000256" key="3">
    <source>
        <dbReference type="ARBA" id="ARBA00022676"/>
    </source>
</evidence>
<evidence type="ECO:0000256" key="2">
    <source>
        <dbReference type="ARBA" id="ARBA00012588"/>
    </source>
</evidence>
<evidence type="ECO:0000256" key="1">
    <source>
        <dbReference type="ARBA" id="ARBA00001478"/>
    </source>
</evidence>
<dbReference type="PANTHER" id="PTHR45825">
    <property type="entry name" value="GRANULE-BOUND STARCH SYNTHASE 1, CHLOROPLASTIC/AMYLOPLASTIC"/>
    <property type="match status" value="1"/>
</dbReference>
<reference evidence="6 7" key="1">
    <citation type="submission" date="2019-03" db="EMBL/GenBank/DDBJ databases">
        <title>Draft Genome Sequence of Desulfosporosinus fructosivorans Strain 63.6F, Isolated from Marine Sediment in the Baltic Sea.</title>
        <authorList>
            <person name="Hausmann B."/>
            <person name="Vandieken V."/>
            <person name="Pjevac P."/>
            <person name="Schreck K."/>
            <person name="Herbold C.W."/>
            <person name="Loy A."/>
        </authorList>
    </citation>
    <scope>NUCLEOTIDE SEQUENCE [LARGE SCALE GENOMIC DNA]</scope>
    <source>
        <strain evidence="6 7">63.6F</strain>
    </source>
</reference>
<gene>
    <name evidence="6" type="ORF">E4K67_21495</name>
</gene>
<evidence type="ECO:0000256" key="4">
    <source>
        <dbReference type="ARBA" id="ARBA00022679"/>
    </source>
</evidence>
<dbReference type="Gene3D" id="3.40.50.2000">
    <property type="entry name" value="Glycogen Phosphorylase B"/>
    <property type="match status" value="1"/>
</dbReference>
<accession>A0A4Z0R0Q6</accession>
<dbReference type="InterPro" id="IPR013534">
    <property type="entry name" value="Starch_synth_cat_dom"/>
</dbReference>
<dbReference type="AlphaFoldDB" id="A0A4Z0R0Q6"/>
<keyword evidence="7" id="KW-1185">Reference proteome</keyword>